<dbReference type="FunFam" id="1.25.40.10:FF:000184">
    <property type="entry name" value="Pentatricopeptide repeat-containing protein, chloroplastic"/>
    <property type="match status" value="1"/>
</dbReference>
<evidence type="ECO:0000256" key="1">
    <source>
        <dbReference type="ARBA" id="ARBA00022737"/>
    </source>
</evidence>
<accession>A0A1D1Z3D0</accession>
<dbReference type="FunFam" id="1.25.40.10:FF:000344">
    <property type="entry name" value="Pentatricopeptide repeat-containing protein"/>
    <property type="match status" value="1"/>
</dbReference>
<organism evidence="3">
    <name type="scientific">Anthurium amnicola</name>
    <dbReference type="NCBI Taxonomy" id="1678845"/>
    <lineage>
        <taxon>Eukaryota</taxon>
        <taxon>Viridiplantae</taxon>
        <taxon>Streptophyta</taxon>
        <taxon>Embryophyta</taxon>
        <taxon>Tracheophyta</taxon>
        <taxon>Spermatophyta</taxon>
        <taxon>Magnoliopsida</taxon>
        <taxon>Liliopsida</taxon>
        <taxon>Araceae</taxon>
        <taxon>Pothoideae</taxon>
        <taxon>Potheae</taxon>
        <taxon>Anthurium</taxon>
    </lineage>
</organism>
<feature type="repeat" description="PPR" evidence="2">
    <location>
        <begin position="350"/>
        <end position="384"/>
    </location>
</feature>
<dbReference type="Pfam" id="PF20431">
    <property type="entry name" value="E_motif"/>
    <property type="match status" value="1"/>
</dbReference>
<name>A0A1D1Z3D0_9ARAE</name>
<sequence length="606" mass="67414">MPAAATGRELTGRRVHHFLALLRRCRAARHLKQAHALLCTGGISQDLLCTTQFLLCCIRLLPGHGYPLLVLRRLEAPSASSWTAAMRECLTSSRHEETVALFVEMLREGVTLDRHVYPLLLKAIAKSNGKDPAQIHAQVVKFGWDSDSFVQNSLVSCYATAGHLGRAAKLFDRISHKDSISWTSMIHGYVKNNMGAEGLGLFLEMRLSGIKVDEVTIVSVLSGCGILGCSWFGRCIHGFYVECGRVKRDVFVGCALVDMYARCGCIDEAHKVFDEMPYRNVVSWTALITGYIQCSRFTTALAVFHDMFMEGFLPNEATLSGVLAACSQLGALEHGRSVHGYINKHDLGLNAVTGTAMIDMYAKCGCINQARAIFKRLPQKDVHPWTAMINGLAMHGYTMECLDVFSCMLEERVQPNEVTFLSILSACSHCGFINLGRRYFSDMSRVFGIKPKLAHYGCMVDLLGRVGLLDEALHLINSMPMDPSPGVWGALFSACMIHKNYELGGSIGEHLIKLQPHHSGRYALLANMYLEAQKWEKAASIRMLMKGRGVEKMPGCSWIEVNGVVHDFFSTDWSHPQLKDVYQMLDCMGLHQVASRPYDQCGYWIN</sequence>
<evidence type="ECO:0000256" key="2">
    <source>
        <dbReference type="PROSITE-ProRule" id="PRU00708"/>
    </source>
</evidence>
<feature type="repeat" description="PPR" evidence="2">
    <location>
        <begin position="280"/>
        <end position="314"/>
    </location>
</feature>
<dbReference type="InterPro" id="IPR011990">
    <property type="entry name" value="TPR-like_helical_dom_sf"/>
</dbReference>
<dbReference type="InterPro" id="IPR046960">
    <property type="entry name" value="PPR_At4g14850-like_plant"/>
</dbReference>
<feature type="repeat" description="PPR" evidence="2">
    <location>
        <begin position="249"/>
        <end position="279"/>
    </location>
</feature>
<dbReference type="InterPro" id="IPR046848">
    <property type="entry name" value="E_motif"/>
</dbReference>
<feature type="repeat" description="PPR" evidence="2">
    <location>
        <begin position="178"/>
        <end position="212"/>
    </location>
</feature>
<dbReference type="NCBIfam" id="TIGR00756">
    <property type="entry name" value="PPR"/>
    <property type="match status" value="4"/>
</dbReference>
<dbReference type="EMBL" id="GDJX01006523">
    <property type="protein sequence ID" value="JAT61413.1"/>
    <property type="molecule type" value="Transcribed_RNA"/>
</dbReference>
<dbReference type="FunFam" id="1.25.40.10:FF:000436">
    <property type="entry name" value="Pentatricopeptide repeat-containing protein At5g39350 family"/>
    <property type="match status" value="1"/>
</dbReference>
<dbReference type="PANTHER" id="PTHR47926">
    <property type="entry name" value="PENTATRICOPEPTIDE REPEAT-CONTAINING PROTEIN"/>
    <property type="match status" value="1"/>
</dbReference>
<dbReference type="Pfam" id="PF13041">
    <property type="entry name" value="PPR_2"/>
    <property type="match status" value="3"/>
</dbReference>
<reference evidence="3" key="1">
    <citation type="submission" date="2015-07" db="EMBL/GenBank/DDBJ databases">
        <title>Transcriptome Assembly of Anthurium amnicola.</title>
        <authorList>
            <person name="Suzuki J."/>
        </authorList>
    </citation>
    <scope>NUCLEOTIDE SEQUENCE</scope>
</reference>
<dbReference type="InterPro" id="IPR002885">
    <property type="entry name" value="PPR_rpt"/>
</dbReference>
<dbReference type="Gene3D" id="1.25.40.10">
    <property type="entry name" value="Tetratricopeptide repeat domain"/>
    <property type="match status" value="4"/>
</dbReference>
<dbReference type="GO" id="GO:0003723">
    <property type="term" value="F:RNA binding"/>
    <property type="evidence" value="ECO:0007669"/>
    <property type="project" value="InterPro"/>
</dbReference>
<dbReference type="AlphaFoldDB" id="A0A1D1Z3D0"/>
<gene>
    <name evidence="3" type="primary">PCMP-E42_4</name>
    <name evidence="3" type="ORF">g.47581</name>
</gene>
<proteinExistence type="predicted"/>
<dbReference type="PANTHER" id="PTHR47926:SF463">
    <property type="entry name" value="PENTATRICOPEPTIDE REPEAT-CONTAINING PROTEIN"/>
    <property type="match status" value="1"/>
</dbReference>
<evidence type="ECO:0000313" key="3">
    <source>
        <dbReference type="EMBL" id="JAT61413.1"/>
    </source>
</evidence>
<dbReference type="PROSITE" id="PS51375">
    <property type="entry name" value="PPR"/>
    <property type="match status" value="5"/>
</dbReference>
<dbReference type="GO" id="GO:0009451">
    <property type="term" value="P:RNA modification"/>
    <property type="evidence" value="ECO:0007669"/>
    <property type="project" value="InterPro"/>
</dbReference>
<keyword evidence="1" id="KW-0677">Repeat</keyword>
<protein>
    <submittedName>
        <fullName evidence="3">Pentatricopeptide repeat-containing protein At1g50270</fullName>
    </submittedName>
</protein>
<dbReference type="Pfam" id="PF01535">
    <property type="entry name" value="PPR"/>
    <property type="match status" value="2"/>
</dbReference>
<feature type="repeat" description="PPR" evidence="2">
    <location>
        <begin position="78"/>
        <end position="112"/>
    </location>
</feature>